<reference evidence="2 3" key="1">
    <citation type="journal article" date="2016" name="Nat. Commun.">
        <title>Thousands of microbial genomes shed light on interconnected biogeochemical processes in an aquifer system.</title>
        <authorList>
            <person name="Anantharaman K."/>
            <person name="Brown C.T."/>
            <person name="Hug L.A."/>
            <person name="Sharon I."/>
            <person name="Castelle C.J."/>
            <person name="Probst A.J."/>
            <person name="Thomas B.C."/>
            <person name="Singh A."/>
            <person name="Wilkins M.J."/>
            <person name="Karaoz U."/>
            <person name="Brodie E.L."/>
            <person name="Williams K.H."/>
            <person name="Hubbard S.S."/>
            <person name="Banfield J.F."/>
        </authorList>
    </citation>
    <scope>NUCLEOTIDE SEQUENCE [LARGE SCALE GENOMIC DNA]</scope>
    <source>
        <strain evidence="3">RBG_16_55_9</strain>
    </source>
</reference>
<accession>A0A1F5USK3</accession>
<evidence type="ECO:0000313" key="2">
    <source>
        <dbReference type="EMBL" id="OGF54136.1"/>
    </source>
</evidence>
<name>A0A1F5USK3_FRAXR</name>
<gene>
    <name evidence="2" type="ORF">A2Z21_07115</name>
</gene>
<dbReference type="InterPro" id="IPR025275">
    <property type="entry name" value="DUF4015"/>
</dbReference>
<feature type="domain" description="DUF4015" evidence="1">
    <location>
        <begin position="50"/>
        <end position="331"/>
    </location>
</feature>
<organism evidence="2 3">
    <name type="scientific">Fraserbacteria sp. (strain RBG_16_55_9)</name>
    <dbReference type="NCBI Taxonomy" id="1817864"/>
    <lineage>
        <taxon>Bacteria</taxon>
        <taxon>Candidatus Fraseribacteriota</taxon>
    </lineage>
</organism>
<comment type="caution">
    <text evidence="2">The sequence shown here is derived from an EMBL/GenBank/DDBJ whole genome shotgun (WGS) entry which is preliminary data.</text>
</comment>
<protein>
    <recommendedName>
        <fullName evidence="1">DUF4015 domain-containing protein</fullName>
    </recommendedName>
</protein>
<dbReference type="SUPFAM" id="SSF51445">
    <property type="entry name" value="(Trans)glycosidases"/>
    <property type="match status" value="1"/>
</dbReference>
<dbReference type="EMBL" id="MFGX01000088">
    <property type="protein sequence ID" value="OGF54136.1"/>
    <property type="molecule type" value="Genomic_DNA"/>
</dbReference>
<dbReference type="Proteomes" id="UP000179157">
    <property type="component" value="Unassembled WGS sequence"/>
</dbReference>
<dbReference type="STRING" id="1817864.A2Z21_07115"/>
<evidence type="ECO:0000259" key="1">
    <source>
        <dbReference type="Pfam" id="PF13200"/>
    </source>
</evidence>
<evidence type="ECO:0000313" key="3">
    <source>
        <dbReference type="Proteomes" id="UP000179157"/>
    </source>
</evidence>
<dbReference type="InterPro" id="IPR017853">
    <property type="entry name" value="GH"/>
</dbReference>
<dbReference type="AlphaFoldDB" id="A0A1F5USK3"/>
<dbReference type="Pfam" id="PF13200">
    <property type="entry name" value="DUF4015"/>
    <property type="match status" value="1"/>
</dbReference>
<proteinExistence type="predicted"/>
<sequence>MLLVLALVTILTGSLLFVGAIPVGSGERSNETVSEKPPISEHGDWQGRRGIYLTSIVAARRDLLDGLADQAQKYGLNAIVIDVKDNSGIVAYDTQVPLARTIGAREVRLDLKTLVSDLKARGLYVIARQVVFYDPKLATYLKSRIAPWVYPSDPRVVSYNLAVAEEAASAGFDEVQFDYIRYPDDGKLQPVYQARYSAIANFVRQAHNRLHQKVNLSADVFGRTLWDWNLKRIDPIGQSLEDLMPYLDVISPMIYPSHYESRRYWDDPYGTIKLGLQNGLERDLKMRPFLQAFEMRLPAGMTEEQYILAQIRAARELGFGSYLFWNPEGNYSALWRALASD</sequence>